<dbReference type="InterPro" id="IPR014710">
    <property type="entry name" value="RmlC-like_jellyroll"/>
</dbReference>
<sequence length="123" mass="14386">MTLEFIKSINDVRGTILFYSFGKLIIHFVETKKGFSRGGHYHKFKSDHILLQGKIEFREFNLSTNMEQIRIISAPYTISVEPNIAHLLTALDDSLFIECFDMEYSATDYSPYRNIVNEKIKQR</sequence>
<dbReference type="OrthoDB" id="11450at2157"/>
<reference evidence="1 2" key="1">
    <citation type="journal article" date="2011" name="J. Bacteriol.">
        <title>Genome Sequence of an Ammonia-Oxidizing Soil Archaeon, "Candidatus Nitrosoarchaeum koreensis" MY1.</title>
        <authorList>
            <person name="Kim B.K."/>
            <person name="Jung M.Y."/>
            <person name="Yu D.S."/>
            <person name="Park S.J."/>
            <person name="Oh T.K."/>
            <person name="Rhee S.K."/>
            <person name="Kim J.F."/>
        </authorList>
    </citation>
    <scope>NUCLEOTIDE SEQUENCE [LARGE SCALE GENOMIC DNA]</scope>
    <source>
        <strain evidence="1 2">MY1</strain>
    </source>
</reference>
<dbReference type="AlphaFoldDB" id="F9CYC1"/>
<dbReference type="Gene3D" id="2.60.120.10">
    <property type="entry name" value="Jelly Rolls"/>
    <property type="match status" value="1"/>
</dbReference>
<dbReference type="EMBL" id="AFPU01000001">
    <property type="protein sequence ID" value="EGP92899.1"/>
    <property type="molecule type" value="Genomic_DNA"/>
</dbReference>
<dbReference type="InterPro" id="IPR011051">
    <property type="entry name" value="RmlC_Cupin_sf"/>
</dbReference>
<evidence type="ECO:0000313" key="1">
    <source>
        <dbReference type="EMBL" id="EGP92899.1"/>
    </source>
</evidence>
<gene>
    <name evidence="1" type="ORF">MY1_0112</name>
</gene>
<organism evidence="1 2">
    <name type="scientific">Nitrosarchaeum koreense MY1</name>
    <dbReference type="NCBI Taxonomy" id="1001994"/>
    <lineage>
        <taxon>Archaea</taxon>
        <taxon>Nitrososphaerota</taxon>
        <taxon>Nitrososphaeria</taxon>
        <taxon>Nitrosopumilales</taxon>
        <taxon>Nitrosopumilaceae</taxon>
        <taxon>Nitrosarchaeum</taxon>
    </lineage>
</organism>
<dbReference type="Proteomes" id="UP000004440">
    <property type="component" value="Unassembled WGS sequence"/>
</dbReference>
<proteinExistence type="predicted"/>
<accession>F9CYC1</accession>
<protein>
    <recommendedName>
        <fullName evidence="3">Sugar 3,4-ketoisomerase QdtA cupin domain-containing protein</fullName>
    </recommendedName>
</protein>
<evidence type="ECO:0008006" key="3">
    <source>
        <dbReference type="Google" id="ProtNLM"/>
    </source>
</evidence>
<keyword evidence="2" id="KW-1185">Reference proteome</keyword>
<evidence type="ECO:0000313" key="2">
    <source>
        <dbReference type="Proteomes" id="UP000004440"/>
    </source>
</evidence>
<comment type="caution">
    <text evidence="1">The sequence shown here is derived from an EMBL/GenBank/DDBJ whole genome shotgun (WGS) entry which is preliminary data.</text>
</comment>
<name>F9CYC1_9ARCH</name>
<dbReference type="SUPFAM" id="SSF51182">
    <property type="entry name" value="RmlC-like cupins"/>
    <property type="match status" value="1"/>
</dbReference>
<dbReference type="RefSeq" id="WP_007549495.1">
    <property type="nucleotide sequence ID" value="NZ_AFPU01000001.1"/>
</dbReference>